<protein>
    <submittedName>
        <fullName evidence="1">Uncharacterized protein</fullName>
    </submittedName>
</protein>
<comment type="caution">
    <text evidence="1">The sequence shown here is derived from an EMBL/GenBank/DDBJ whole genome shotgun (WGS) entry which is preliminary data.</text>
</comment>
<gene>
    <name evidence="1" type="ORF">NtB2_01569</name>
</gene>
<name>A0A2R5HHD6_9LACT</name>
<dbReference type="Proteomes" id="UP000245021">
    <property type="component" value="Unassembled WGS sequence"/>
</dbReference>
<dbReference type="AlphaFoldDB" id="A0A2R5HHD6"/>
<reference evidence="1 2" key="1">
    <citation type="journal article" date="2018" name="Genome Announc.">
        <title>Draft Genome Sequence of Lactococcus sp. Strain NtB2 (JCM 32569), Isolated from the Gut of the Higher Termite Nasutitermes takasagoensis.</title>
        <authorList>
            <person name="Noda S."/>
            <person name="Aihara C."/>
            <person name="Yuki M."/>
            <person name="Ohkuma M."/>
        </authorList>
    </citation>
    <scope>NUCLEOTIDE SEQUENCE [LARGE SCALE GENOMIC DNA]</scope>
    <source>
        <strain evidence="1 2">NtB2</strain>
    </source>
</reference>
<organism evidence="1 2">
    <name type="scientific">Lactococcus termiticola</name>
    <dbReference type="NCBI Taxonomy" id="2169526"/>
    <lineage>
        <taxon>Bacteria</taxon>
        <taxon>Bacillati</taxon>
        <taxon>Bacillota</taxon>
        <taxon>Bacilli</taxon>
        <taxon>Lactobacillales</taxon>
        <taxon>Streptococcaceae</taxon>
        <taxon>Lactococcus</taxon>
    </lineage>
</organism>
<dbReference type="EMBL" id="BFFO01000012">
    <property type="protein sequence ID" value="GBG97424.1"/>
    <property type="molecule type" value="Genomic_DNA"/>
</dbReference>
<proteinExistence type="predicted"/>
<keyword evidence="2" id="KW-1185">Reference proteome</keyword>
<sequence length="187" mass="21230">MSYEILKILNNPSACAGVIFSIQPGDKLIIEGEIEYSHLNEYNKNEIQNANKQKTGRSADYKISENTKGYRKIVINNPRAAFTTNPELVKWFGQHVYSTRDGLRTQYNWDGTANYTPKHFQATLNQWDNPVEVTDSSVENFAKGSTYVSSSTFSKALRQIGTLVLMPFKVILTLNHIILVLRKTSIH</sequence>
<evidence type="ECO:0000313" key="1">
    <source>
        <dbReference type="EMBL" id="GBG97424.1"/>
    </source>
</evidence>
<evidence type="ECO:0000313" key="2">
    <source>
        <dbReference type="Proteomes" id="UP000245021"/>
    </source>
</evidence>
<accession>A0A2R5HHD6</accession>
<dbReference type="RefSeq" id="WP_109246383.1">
    <property type="nucleotide sequence ID" value="NZ_BFFO01000012.1"/>
</dbReference>